<sequence length="71" mass="7814">MTGFAITMLFGATFVAAAWTLYASIRPQLHRFTELFGSVVELPALPPRFGRVTVRAVPARLPTRKQLRAAA</sequence>
<organism evidence="1 2">
    <name type="scientific">Sphingomonas agrestis</name>
    <dbReference type="NCBI Taxonomy" id="3080540"/>
    <lineage>
        <taxon>Bacteria</taxon>
        <taxon>Pseudomonadati</taxon>
        <taxon>Pseudomonadota</taxon>
        <taxon>Alphaproteobacteria</taxon>
        <taxon>Sphingomonadales</taxon>
        <taxon>Sphingomonadaceae</taxon>
        <taxon>Sphingomonas</taxon>
    </lineage>
</organism>
<protein>
    <submittedName>
        <fullName evidence="1">Uncharacterized protein</fullName>
    </submittedName>
</protein>
<accession>A0ABU3Y5R2</accession>
<evidence type="ECO:0000313" key="2">
    <source>
        <dbReference type="Proteomes" id="UP001273531"/>
    </source>
</evidence>
<evidence type="ECO:0000313" key="1">
    <source>
        <dbReference type="EMBL" id="MDV3456738.1"/>
    </source>
</evidence>
<dbReference type="Proteomes" id="UP001273531">
    <property type="component" value="Unassembled WGS sequence"/>
</dbReference>
<proteinExistence type="predicted"/>
<comment type="caution">
    <text evidence="1">The sequence shown here is derived from an EMBL/GenBank/DDBJ whole genome shotgun (WGS) entry which is preliminary data.</text>
</comment>
<dbReference type="RefSeq" id="WP_317225910.1">
    <property type="nucleotide sequence ID" value="NZ_JAWJEJ010000001.1"/>
</dbReference>
<gene>
    <name evidence="1" type="ORF">RZN05_07055</name>
</gene>
<keyword evidence="2" id="KW-1185">Reference proteome</keyword>
<reference evidence="1 2" key="1">
    <citation type="submission" date="2023-10" db="EMBL/GenBank/DDBJ databases">
        <title>Sphingomonas sp. HF-S4 16S ribosomal RNA gene Genome sequencing and assembly.</title>
        <authorList>
            <person name="Lee H."/>
        </authorList>
    </citation>
    <scope>NUCLEOTIDE SEQUENCE [LARGE SCALE GENOMIC DNA]</scope>
    <source>
        <strain evidence="1 2">HF-S4</strain>
    </source>
</reference>
<name>A0ABU3Y5R2_9SPHN</name>
<dbReference type="EMBL" id="JAWJEJ010000001">
    <property type="protein sequence ID" value="MDV3456738.1"/>
    <property type="molecule type" value="Genomic_DNA"/>
</dbReference>